<proteinExistence type="predicted"/>
<gene>
    <name evidence="1" type="ORF">B1806_14535</name>
</gene>
<organism evidence="1 2">
    <name type="scientific">Metallibacterium scheffleri</name>
    <dbReference type="NCBI Taxonomy" id="993689"/>
    <lineage>
        <taxon>Bacteria</taxon>
        <taxon>Pseudomonadati</taxon>
        <taxon>Pseudomonadota</taxon>
        <taxon>Gammaproteobacteria</taxon>
        <taxon>Lysobacterales</taxon>
        <taxon>Rhodanobacteraceae</taxon>
        <taxon>Metallibacterium</taxon>
    </lineage>
</organism>
<sequence>MPTSKEQKPDAQKRGPKPLTLPQRLAVRVWAFAIQKRARSLADRSGPRQWPANLTPYEVERVVHGDTHRWRVESDGIKRPKQFDAYLAGLHWPNARTRATFRQDFPELEYWLDLDLWSQIEAVPPPMSRLHEIMRMARPSLRALLYERTAPGDPLNPSLRRVAMPRADAARVVRAEGDLEALTVLFALLREAECIGDIEGHTAVAREAINLLFALAVDPPWVRVASDIFRHLRRSVLVHVPSTVEGLRLAEVNPDHEISLRLDMLFAAQSAGVNIDDASTTIAQMALLDRLGRNEYLEHLKRTSTTGRIVLYGHGIVTGSLDD</sequence>
<protein>
    <submittedName>
        <fullName evidence="1">Uncharacterized protein</fullName>
    </submittedName>
</protein>
<accession>A0A4V3USS4</accession>
<reference evidence="1 2" key="1">
    <citation type="submission" date="2017-02" db="EMBL/GenBank/DDBJ databases">
        <title>Whole genome sequencing of Metallibacterium scheffleri DSM 24874 (T).</title>
        <authorList>
            <person name="Kumar S."/>
            <person name="Patil P."/>
            <person name="Patil P.B."/>
        </authorList>
    </citation>
    <scope>NUCLEOTIDE SEQUENCE [LARGE SCALE GENOMIC DNA]</scope>
    <source>
        <strain evidence="1 2">DSM 24874</strain>
    </source>
</reference>
<comment type="caution">
    <text evidence="1">The sequence shown here is derived from an EMBL/GenBank/DDBJ whole genome shotgun (WGS) entry which is preliminary data.</text>
</comment>
<evidence type="ECO:0000313" key="1">
    <source>
        <dbReference type="EMBL" id="THD07771.1"/>
    </source>
</evidence>
<dbReference type="Proteomes" id="UP000307749">
    <property type="component" value="Unassembled WGS sequence"/>
</dbReference>
<evidence type="ECO:0000313" key="2">
    <source>
        <dbReference type="Proteomes" id="UP000307749"/>
    </source>
</evidence>
<dbReference type="RefSeq" id="WP_081126868.1">
    <property type="nucleotide sequence ID" value="NZ_LDOS01000002.1"/>
</dbReference>
<dbReference type="AlphaFoldDB" id="A0A4V3USS4"/>
<dbReference type="EMBL" id="MWQO01000056">
    <property type="protein sequence ID" value="THD07771.1"/>
    <property type="molecule type" value="Genomic_DNA"/>
</dbReference>
<keyword evidence="2" id="KW-1185">Reference proteome</keyword>
<name>A0A4V3USS4_9GAMM</name>